<dbReference type="Gene3D" id="2.30.110.50">
    <property type="match status" value="1"/>
</dbReference>
<protein>
    <submittedName>
        <fullName evidence="1">Type VI secretion system tip protein VgrG</fullName>
    </submittedName>
</protein>
<name>A0A7Y0S1P7_VIBPH</name>
<dbReference type="Pfam" id="PF05954">
    <property type="entry name" value="Phage_GPD"/>
    <property type="match status" value="1"/>
</dbReference>
<dbReference type="Proteomes" id="UP000555836">
    <property type="component" value="Unassembled WGS sequence"/>
</dbReference>
<dbReference type="SUPFAM" id="SSF69255">
    <property type="entry name" value="gp5 N-terminal domain-like"/>
    <property type="match status" value="1"/>
</dbReference>
<dbReference type="InterPro" id="IPR050708">
    <property type="entry name" value="T6SS_VgrG/RHS"/>
</dbReference>
<feature type="non-terminal residue" evidence="1">
    <location>
        <position position="161"/>
    </location>
</feature>
<evidence type="ECO:0000313" key="1">
    <source>
        <dbReference type="EMBL" id="NMU24771.1"/>
    </source>
</evidence>
<accession>A0A7Y0S1P7</accession>
<organism evidence="1 2">
    <name type="scientific">Vibrio parahaemolyticus</name>
    <dbReference type="NCBI Taxonomy" id="670"/>
    <lineage>
        <taxon>Bacteria</taxon>
        <taxon>Pseudomonadati</taxon>
        <taxon>Pseudomonadota</taxon>
        <taxon>Gammaproteobacteria</taxon>
        <taxon>Vibrionales</taxon>
        <taxon>Vibrionaceae</taxon>
        <taxon>Vibrio</taxon>
    </lineage>
</organism>
<reference evidence="1 2" key="1">
    <citation type="submission" date="2020-04" db="EMBL/GenBank/DDBJ databases">
        <title>Whole-genome sequencing of Vibrio spp. from China reveals different genetic environments of blaCTX-M-14 among diverse lineages.</title>
        <authorList>
            <person name="Zheng Z."/>
            <person name="Ye L."/>
            <person name="Chen S."/>
        </authorList>
    </citation>
    <scope>NUCLEOTIDE SEQUENCE [LARGE SCALE GENOMIC DNA]</scope>
    <source>
        <strain evidence="1 2">Vb0574</strain>
    </source>
</reference>
<dbReference type="AlphaFoldDB" id="A0A7Y0S1P7"/>
<dbReference type="InterPro" id="IPR006533">
    <property type="entry name" value="T6SS_Vgr_RhsGE"/>
</dbReference>
<dbReference type="PANTHER" id="PTHR32305:SF11">
    <property type="entry name" value="TYPE VI SECRETION SYSTEM SPIKE PROTEIN VGRG3"/>
    <property type="match status" value="1"/>
</dbReference>
<dbReference type="InterPro" id="IPR037026">
    <property type="entry name" value="Vgr_OB-fold_dom_sf"/>
</dbReference>
<proteinExistence type="predicted"/>
<comment type="caution">
    <text evidence="1">The sequence shown here is derived from an EMBL/GenBank/DDBJ whole genome shotgun (WGS) entry which is preliminary data.</text>
</comment>
<dbReference type="EMBL" id="JABCLD010000543">
    <property type="protein sequence ID" value="NMU24771.1"/>
    <property type="molecule type" value="Genomic_DNA"/>
</dbReference>
<dbReference type="NCBIfam" id="TIGR01646">
    <property type="entry name" value="vgr_GE"/>
    <property type="match status" value="1"/>
</dbReference>
<dbReference type="SUPFAM" id="SSF69279">
    <property type="entry name" value="Phage tail proteins"/>
    <property type="match status" value="1"/>
</dbReference>
<gene>
    <name evidence="1" type="primary">vgrG</name>
    <name evidence="1" type="ORF">HKB21_03955</name>
</gene>
<dbReference type="PANTHER" id="PTHR32305">
    <property type="match status" value="1"/>
</dbReference>
<evidence type="ECO:0000313" key="2">
    <source>
        <dbReference type="Proteomes" id="UP000555836"/>
    </source>
</evidence>
<dbReference type="Gene3D" id="2.40.50.230">
    <property type="entry name" value="Gp5 N-terminal domain"/>
    <property type="match status" value="1"/>
</dbReference>
<sequence>DYQRDDYAYFDFPGRYKDDLQGKALSQIRLDYLRREQHTVSGQSNEPLLRAGYRFSLIDHSDESSNRDWTVVTIHHQGRQPQALEEEGGSGATTYHNTFKLIPAENTWRATPSLKPLAHGPEIAVVVGPEGEEIHCDQYGRVRIQFPWDRYSRNGDSVSCW</sequence>
<feature type="non-terminal residue" evidence="1">
    <location>
        <position position="1"/>
    </location>
</feature>